<dbReference type="EMBL" id="JBHLVX010000032">
    <property type="protein sequence ID" value="MFC0268019.1"/>
    <property type="molecule type" value="Genomic_DNA"/>
</dbReference>
<dbReference type="InterPro" id="IPR007298">
    <property type="entry name" value="Cu-R_lipoprotein_NlpE"/>
</dbReference>
<dbReference type="RefSeq" id="WP_019950876.1">
    <property type="nucleotide sequence ID" value="NZ_JBHLVX010000032.1"/>
</dbReference>
<feature type="compositionally biased region" description="Basic and acidic residues" evidence="1">
    <location>
        <begin position="74"/>
        <end position="88"/>
    </location>
</feature>
<dbReference type="Pfam" id="PF04170">
    <property type="entry name" value="NlpE"/>
    <property type="match status" value="1"/>
</dbReference>
<comment type="caution">
    <text evidence="2">The sequence shown here is derived from an EMBL/GenBank/DDBJ whole genome shotgun (WGS) entry which is preliminary data.</text>
</comment>
<reference evidence="2 3" key="1">
    <citation type="submission" date="2024-09" db="EMBL/GenBank/DDBJ databases">
        <authorList>
            <person name="Sun Q."/>
            <person name="Mori K."/>
        </authorList>
    </citation>
    <scope>NUCLEOTIDE SEQUENCE [LARGE SCALE GENOMIC DNA]</scope>
    <source>
        <strain evidence="2 3">CCM 7415</strain>
    </source>
</reference>
<evidence type="ECO:0000256" key="1">
    <source>
        <dbReference type="SAM" id="MobiDB-lite"/>
    </source>
</evidence>
<name>A0ABV6G372_9GAMM</name>
<organism evidence="2 3">
    <name type="scientific">Kushneria aurantia</name>
    <dbReference type="NCBI Taxonomy" id="504092"/>
    <lineage>
        <taxon>Bacteria</taxon>
        <taxon>Pseudomonadati</taxon>
        <taxon>Pseudomonadota</taxon>
        <taxon>Gammaproteobacteria</taxon>
        <taxon>Oceanospirillales</taxon>
        <taxon>Halomonadaceae</taxon>
        <taxon>Kushneria</taxon>
    </lineage>
</organism>
<dbReference type="Proteomes" id="UP001589814">
    <property type="component" value="Unassembled WGS sequence"/>
</dbReference>
<evidence type="ECO:0000313" key="2">
    <source>
        <dbReference type="EMBL" id="MFC0268019.1"/>
    </source>
</evidence>
<accession>A0ABV6G372</accession>
<dbReference type="Gene3D" id="2.40.128.640">
    <property type="match status" value="1"/>
</dbReference>
<keyword evidence="3" id="KW-1185">Reference proteome</keyword>
<feature type="compositionally biased region" description="Basic and acidic residues" evidence="1">
    <location>
        <begin position="143"/>
        <end position="152"/>
    </location>
</feature>
<evidence type="ECO:0000313" key="3">
    <source>
        <dbReference type="Proteomes" id="UP001589814"/>
    </source>
</evidence>
<sequence length="152" mass="16860">MQSSNNLIAPLMLASLVLAGCDGERAPSQNNMQSSGTHQVFAGTLPCNNCEAIDARLVMDFRHDSQGGPFTLTETRRGGPDDGETHDIKGEWRVISGPQVSGEGSIYVLRPAPRGEEFSRRYFRMAQNSTMRPVDDNYQPLYGDRDAQLQRR</sequence>
<protein>
    <submittedName>
        <fullName evidence="2">Copper resistance protein NlpE N-terminal domain-containing protein</fullName>
    </submittedName>
</protein>
<feature type="region of interest" description="Disordered" evidence="1">
    <location>
        <begin position="68"/>
        <end position="88"/>
    </location>
</feature>
<feature type="region of interest" description="Disordered" evidence="1">
    <location>
        <begin position="129"/>
        <end position="152"/>
    </location>
</feature>
<gene>
    <name evidence="2" type="ORF">ACFFHW_08490</name>
</gene>
<proteinExistence type="predicted"/>